<evidence type="ECO:0000313" key="3">
    <source>
        <dbReference type="Proteomes" id="UP001219525"/>
    </source>
</evidence>
<protein>
    <submittedName>
        <fullName evidence="2">Uncharacterized protein</fullName>
    </submittedName>
</protein>
<organism evidence="2 3">
    <name type="scientific">Mycena pura</name>
    <dbReference type="NCBI Taxonomy" id="153505"/>
    <lineage>
        <taxon>Eukaryota</taxon>
        <taxon>Fungi</taxon>
        <taxon>Dikarya</taxon>
        <taxon>Basidiomycota</taxon>
        <taxon>Agaricomycotina</taxon>
        <taxon>Agaricomycetes</taxon>
        <taxon>Agaricomycetidae</taxon>
        <taxon>Agaricales</taxon>
        <taxon>Marasmiineae</taxon>
        <taxon>Mycenaceae</taxon>
        <taxon>Mycena</taxon>
    </lineage>
</organism>
<dbReference type="Proteomes" id="UP001219525">
    <property type="component" value="Unassembled WGS sequence"/>
</dbReference>
<name>A0AAD6VS64_9AGAR</name>
<evidence type="ECO:0000313" key="2">
    <source>
        <dbReference type="EMBL" id="KAJ7220325.1"/>
    </source>
</evidence>
<comment type="caution">
    <text evidence="2">The sequence shown here is derived from an EMBL/GenBank/DDBJ whole genome shotgun (WGS) entry which is preliminary data.</text>
</comment>
<keyword evidence="3" id="KW-1185">Reference proteome</keyword>
<gene>
    <name evidence="2" type="ORF">GGX14DRAFT_389691</name>
</gene>
<sequence>MACTSVKTAKTRPVLLLATTGDRKSAPLRALTRPGTCPIPCHFELFQHPILKASLFVRVPTKGRLASEKARFMVPEAMIIISDAVDAEPAANLGTLKGSTHSASRTDDNRCRRRSRTYPLFNAFLVCKGEPIRGDGDDEDVATMYQQRCGNPFAGLHRPDTPAAPKVRKSQPAPSGDEFPKRFSQPVKSRSEPKFRFAFPGSKRTAARLRQLHKEVVEASFNWAVADKVGAECDANNHSEGLSGHS</sequence>
<dbReference type="AlphaFoldDB" id="A0AAD6VS64"/>
<proteinExistence type="predicted"/>
<evidence type="ECO:0000256" key="1">
    <source>
        <dbReference type="SAM" id="MobiDB-lite"/>
    </source>
</evidence>
<dbReference type="EMBL" id="JARJCW010000010">
    <property type="protein sequence ID" value="KAJ7220325.1"/>
    <property type="molecule type" value="Genomic_DNA"/>
</dbReference>
<feature type="region of interest" description="Disordered" evidence="1">
    <location>
        <begin position="153"/>
        <end position="194"/>
    </location>
</feature>
<reference evidence="2" key="1">
    <citation type="submission" date="2023-03" db="EMBL/GenBank/DDBJ databases">
        <title>Massive genome expansion in bonnet fungi (Mycena s.s.) driven by repeated elements and novel gene families across ecological guilds.</title>
        <authorList>
            <consortium name="Lawrence Berkeley National Laboratory"/>
            <person name="Harder C.B."/>
            <person name="Miyauchi S."/>
            <person name="Viragh M."/>
            <person name="Kuo A."/>
            <person name="Thoen E."/>
            <person name="Andreopoulos B."/>
            <person name="Lu D."/>
            <person name="Skrede I."/>
            <person name="Drula E."/>
            <person name="Henrissat B."/>
            <person name="Morin E."/>
            <person name="Kohler A."/>
            <person name="Barry K."/>
            <person name="LaButti K."/>
            <person name="Morin E."/>
            <person name="Salamov A."/>
            <person name="Lipzen A."/>
            <person name="Mereny Z."/>
            <person name="Hegedus B."/>
            <person name="Baldrian P."/>
            <person name="Stursova M."/>
            <person name="Weitz H."/>
            <person name="Taylor A."/>
            <person name="Grigoriev I.V."/>
            <person name="Nagy L.G."/>
            <person name="Martin F."/>
            <person name="Kauserud H."/>
        </authorList>
    </citation>
    <scope>NUCLEOTIDE SEQUENCE</scope>
    <source>
        <strain evidence="2">9144</strain>
    </source>
</reference>
<accession>A0AAD6VS64</accession>